<name>A0AAW0UN78_SCYPA</name>
<proteinExistence type="predicted"/>
<keyword evidence="3" id="KW-1185">Reference proteome</keyword>
<dbReference type="AlphaFoldDB" id="A0AAW0UN78"/>
<gene>
    <name evidence="2" type="ORF">O3P69_001020</name>
</gene>
<evidence type="ECO:0000256" key="1">
    <source>
        <dbReference type="SAM" id="MobiDB-lite"/>
    </source>
</evidence>
<evidence type="ECO:0000313" key="2">
    <source>
        <dbReference type="EMBL" id="KAK8401592.1"/>
    </source>
</evidence>
<reference evidence="2 3" key="1">
    <citation type="submission" date="2023-03" db="EMBL/GenBank/DDBJ databases">
        <title>High-quality genome of Scylla paramamosain provides insights in environmental adaptation.</title>
        <authorList>
            <person name="Zhang L."/>
        </authorList>
    </citation>
    <scope>NUCLEOTIDE SEQUENCE [LARGE SCALE GENOMIC DNA]</scope>
    <source>
        <strain evidence="2">LZ_2023a</strain>
        <tissue evidence="2">Muscle</tissue>
    </source>
</reference>
<dbReference type="EMBL" id="JARAKH010000008">
    <property type="protein sequence ID" value="KAK8401592.1"/>
    <property type="molecule type" value="Genomic_DNA"/>
</dbReference>
<dbReference type="Proteomes" id="UP001487740">
    <property type="component" value="Unassembled WGS sequence"/>
</dbReference>
<accession>A0AAW0UN78</accession>
<comment type="caution">
    <text evidence="2">The sequence shown here is derived from an EMBL/GenBank/DDBJ whole genome shotgun (WGS) entry which is preliminary data.</text>
</comment>
<evidence type="ECO:0000313" key="3">
    <source>
        <dbReference type="Proteomes" id="UP001487740"/>
    </source>
</evidence>
<feature type="region of interest" description="Disordered" evidence="1">
    <location>
        <begin position="1"/>
        <end position="20"/>
    </location>
</feature>
<protein>
    <submittedName>
        <fullName evidence="2">Uncharacterized protein</fullName>
    </submittedName>
</protein>
<dbReference type="PROSITE" id="PS50270">
    <property type="entry name" value="NGF_2"/>
    <property type="match status" value="1"/>
</dbReference>
<organism evidence="2 3">
    <name type="scientific">Scylla paramamosain</name>
    <name type="common">Mud crab</name>
    <dbReference type="NCBI Taxonomy" id="85552"/>
    <lineage>
        <taxon>Eukaryota</taxon>
        <taxon>Metazoa</taxon>
        <taxon>Ecdysozoa</taxon>
        <taxon>Arthropoda</taxon>
        <taxon>Crustacea</taxon>
        <taxon>Multicrustacea</taxon>
        <taxon>Malacostraca</taxon>
        <taxon>Eumalacostraca</taxon>
        <taxon>Eucarida</taxon>
        <taxon>Decapoda</taxon>
        <taxon>Pleocyemata</taxon>
        <taxon>Brachyura</taxon>
        <taxon>Eubrachyura</taxon>
        <taxon>Portunoidea</taxon>
        <taxon>Portunidae</taxon>
        <taxon>Portuninae</taxon>
        <taxon>Scylla</taxon>
    </lineage>
</organism>
<dbReference type="Gene3D" id="2.10.90.10">
    <property type="entry name" value="Cystine-knot cytokines"/>
    <property type="match status" value="1"/>
</dbReference>
<dbReference type="InterPro" id="IPR029034">
    <property type="entry name" value="Cystine-knot_cytokine"/>
</dbReference>
<dbReference type="SUPFAM" id="SSF57501">
    <property type="entry name" value="Cystine-knot cytokines"/>
    <property type="match status" value="1"/>
</dbReference>
<sequence length="290" mass="32071">MPIPQGDSSSSTSSSRTQDTNLTTAGAATAGWTAASLGTGAFLTPTRGTSARLHGYDSCWAFLFPSLKSFLFPGPLSDRLDPLDDSLEGSLSSNDLGQNRALPFEDLAPYTTRHIETYQEHGRDRSRHYLAPVYQNHHEEVCATKKNWDVLKETVDMDGNPVVIIMSGETNQTFYSYKCIEPCQACKKVTVRVHLLPDPKLTQCTSPPAEVTARVHLLPDPKLTQCTSPPAEVIGNSRCKQRYTYVKMLHYLKESPAGPSDSRWGFVEVPSHCACELMSHPIYDTECTLK</sequence>